<dbReference type="InterPro" id="IPR021373">
    <property type="entry name" value="DUF2993"/>
</dbReference>
<evidence type="ECO:0000313" key="1">
    <source>
        <dbReference type="EMBL" id="MBE9192039.1"/>
    </source>
</evidence>
<proteinExistence type="predicted"/>
<sequence length="247" mass="27489">MLDDEPRIEEQAISKAAEIGLSSKLEQAEVIEVDVKTDLFKIVQGQVDSVAIAGEGVVLQKDIRVQRMELSTDKIDINPFSALLGQVELKQPVQANARLVMIQEDLNHALNSDYVLNQAQFDLDVDGENVNLQMQQMQLTLPGGNKMVFNGKAVLHEQNTTRQLAFHATVRPRTQTEPVMLEGFTCTEGDGISLEFTVALMQKVKELVNSAYIDLDTIALRVSNMVVQQGRILLQAQAFIRELPTME</sequence>
<dbReference type="Pfam" id="PF11209">
    <property type="entry name" value="LmeA"/>
    <property type="match status" value="1"/>
</dbReference>
<dbReference type="RefSeq" id="WP_193933447.1">
    <property type="nucleotide sequence ID" value="NZ_CAWPMZ010000078.1"/>
</dbReference>
<keyword evidence="2" id="KW-1185">Reference proteome</keyword>
<dbReference type="Proteomes" id="UP000651156">
    <property type="component" value="Unassembled WGS sequence"/>
</dbReference>
<dbReference type="EMBL" id="JADEWN010000045">
    <property type="protein sequence ID" value="MBE9192039.1"/>
    <property type="molecule type" value="Genomic_DNA"/>
</dbReference>
<gene>
    <name evidence="1" type="ORF">IQ230_17110</name>
</gene>
<reference evidence="1 2" key="1">
    <citation type="submission" date="2020-10" db="EMBL/GenBank/DDBJ databases">
        <authorList>
            <person name="Castelo-Branco R."/>
            <person name="Eusebio N."/>
            <person name="Adriana R."/>
            <person name="Vieira A."/>
            <person name="Brugerolle De Fraissinette N."/>
            <person name="Rezende De Castro R."/>
            <person name="Schneider M.P."/>
            <person name="Vasconcelos V."/>
            <person name="Leao P.N."/>
        </authorList>
    </citation>
    <scope>NUCLEOTIDE SEQUENCE [LARGE SCALE GENOMIC DNA]</scope>
    <source>
        <strain evidence="1 2">LEGE 06123</strain>
    </source>
</reference>
<name>A0ABR9UUV6_9CHRO</name>
<comment type="caution">
    <text evidence="1">The sequence shown here is derived from an EMBL/GenBank/DDBJ whole genome shotgun (WGS) entry which is preliminary data.</text>
</comment>
<protein>
    <submittedName>
        <fullName evidence="1">DUF2993 domain-containing protein</fullName>
    </submittedName>
</protein>
<accession>A0ABR9UUV6</accession>
<organism evidence="1 2">
    <name type="scientific">Gloeocapsopsis crepidinum LEGE 06123</name>
    <dbReference type="NCBI Taxonomy" id="588587"/>
    <lineage>
        <taxon>Bacteria</taxon>
        <taxon>Bacillati</taxon>
        <taxon>Cyanobacteriota</taxon>
        <taxon>Cyanophyceae</taxon>
        <taxon>Oscillatoriophycideae</taxon>
        <taxon>Chroococcales</taxon>
        <taxon>Chroococcaceae</taxon>
        <taxon>Gloeocapsopsis</taxon>
    </lineage>
</organism>
<evidence type="ECO:0000313" key="2">
    <source>
        <dbReference type="Proteomes" id="UP000651156"/>
    </source>
</evidence>